<keyword evidence="4" id="KW-0808">Transferase</keyword>
<feature type="region of interest" description="Disordered" evidence="6">
    <location>
        <begin position="746"/>
        <end position="765"/>
    </location>
</feature>
<dbReference type="SUPFAM" id="SSF55874">
    <property type="entry name" value="ATPase domain of HSP90 chaperone/DNA topoisomerase II/histidine kinase"/>
    <property type="match status" value="1"/>
</dbReference>
<keyword evidence="11" id="KW-1185">Reference proteome</keyword>
<evidence type="ECO:0000256" key="2">
    <source>
        <dbReference type="ARBA" id="ARBA00012438"/>
    </source>
</evidence>
<feature type="domain" description="PAC" evidence="9">
    <location>
        <begin position="221"/>
        <end position="272"/>
    </location>
</feature>
<dbReference type="Pfam" id="PF08448">
    <property type="entry name" value="PAS_4"/>
    <property type="match status" value="2"/>
</dbReference>
<accession>A0ABX7NTP6</accession>
<evidence type="ECO:0000259" key="8">
    <source>
        <dbReference type="PROSITE" id="PS50112"/>
    </source>
</evidence>
<dbReference type="InterPro" id="IPR004358">
    <property type="entry name" value="Sig_transdc_His_kin-like_C"/>
</dbReference>
<keyword evidence="5" id="KW-0418">Kinase</keyword>
<dbReference type="InterPro" id="IPR000700">
    <property type="entry name" value="PAS-assoc_C"/>
</dbReference>
<dbReference type="Pfam" id="PF08447">
    <property type="entry name" value="PAS_3"/>
    <property type="match status" value="1"/>
</dbReference>
<dbReference type="PANTHER" id="PTHR43304:SF1">
    <property type="entry name" value="PAC DOMAIN-CONTAINING PROTEIN"/>
    <property type="match status" value="1"/>
</dbReference>
<reference evidence="10 11" key="1">
    <citation type="submission" date="2021-02" db="EMBL/GenBank/DDBJ databases">
        <title>De Novo genome assembly of isolated myxobacteria.</title>
        <authorList>
            <person name="Stevens D.C."/>
        </authorList>
    </citation>
    <scope>NUCLEOTIDE SEQUENCE [LARGE SCALE GENOMIC DNA]</scope>
    <source>
        <strain evidence="11">SCPEA02</strain>
    </source>
</reference>
<dbReference type="SMART" id="SM00091">
    <property type="entry name" value="PAS"/>
    <property type="match status" value="3"/>
</dbReference>
<dbReference type="PROSITE" id="PS50113">
    <property type="entry name" value="PAC"/>
    <property type="match status" value="3"/>
</dbReference>
<dbReference type="PROSITE" id="PS50112">
    <property type="entry name" value="PAS"/>
    <property type="match status" value="1"/>
</dbReference>
<dbReference type="InterPro" id="IPR035965">
    <property type="entry name" value="PAS-like_dom_sf"/>
</dbReference>
<dbReference type="InterPro" id="IPR000014">
    <property type="entry name" value="PAS"/>
</dbReference>
<dbReference type="CDD" id="cd00075">
    <property type="entry name" value="HATPase"/>
    <property type="match status" value="1"/>
</dbReference>
<keyword evidence="3" id="KW-0597">Phosphoprotein</keyword>
<feature type="domain" description="PAC" evidence="9">
    <location>
        <begin position="338"/>
        <end position="390"/>
    </location>
</feature>
<dbReference type="CDD" id="cd00082">
    <property type="entry name" value="HisKA"/>
    <property type="match status" value="1"/>
</dbReference>
<dbReference type="Pfam" id="PF00512">
    <property type="entry name" value="HisKA"/>
    <property type="match status" value="1"/>
</dbReference>
<evidence type="ECO:0000256" key="4">
    <source>
        <dbReference type="ARBA" id="ARBA00022679"/>
    </source>
</evidence>
<evidence type="ECO:0000256" key="6">
    <source>
        <dbReference type="SAM" id="MobiDB-lite"/>
    </source>
</evidence>
<sequence>MNPCATPPCLLPDVLEARRQDILRRWEALVGEVLAKGAPGREPRMRGASGLVDALVDVLRRPHVTHDLERARAFGGRLGLERHAAGVDVGTLVREYGLLRDAILEVLDEAGWRPELAALRMLNQTLDVGLAEAVAQHGRERERSLRASQATLLGILDHAPADIYAKDSRGRYLFINRTFGQSLGKSREEVLGHTDQELLPPDMAEVCRLSDLQVLASSQPIVTDELIVHADGPHIYQSVKFPLPDEAGGVAAICGISTDITEVKRAERERDEVREHLRRILTQLPIVIWSTDAKGIINFCEGEALQAAGLDGSKLVGHSASEVFADRPDLLEAARRAQAGESFTLDLEISGTWLEVRISPVLGPDGRVVSVAGVSLDITERHRAQEVIAQSEMRYRLATLATSDVIYDWQLDTGHIEWSELAAQQFRLLPHHPKLDINEWTRRIHPEDRERVSHDMQVLIDEGGSHWTDEYRFLRGDGTWAVISDRGQVIRNAAGRAVRMVGAMQDITERRAAEQEAKRRAEFEQLLIGIVGHDLRNPISAITMATTTLLRREELDERQRKVIGRILSSAERATRMLRDVLDFTQARLGGGIPMQPRLFDLHELTRQVVDEVQLANPERRLVIECSGDGRGLWDADRLAQVITNLVNNAIHHSEEQGPVRVRTHGTRGTVALAVHNLGPAIPPELRSRLFEPMKRAERKDARDSRGLGLGLFIVKHIVDAHGGMLRVRSNPREGTTFMVRLPRLLGNAAPAPRPGTRAEAPHASA</sequence>
<dbReference type="InterPro" id="IPR052162">
    <property type="entry name" value="Sensor_kinase/Photoreceptor"/>
</dbReference>
<dbReference type="Gene3D" id="3.30.450.20">
    <property type="entry name" value="PAS domain"/>
    <property type="match status" value="3"/>
</dbReference>
<protein>
    <recommendedName>
        <fullName evidence="2">histidine kinase</fullName>
        <ecNumber evidence="2">2.7.13.3</ecNumber>
    </recommendedName>
</protein>
<dbReference type="InterPro" id="IPR001610">
    <property type="entry name" value="PAC"/>
</dbReference>
<dbReference type="RefSeq" id="WP_206722341.1">
    <property type="nucleotide sequence ID" value="NZ_CP071090.1"/>
</dbReference>
<dbReference type="EC" id="2.7.13.3" evidence="2"/>
<dbReference type="InterPro" id="IPR036097">
    <property type="entry name" value="HisK_dim/P_sf"/>
</dbReference>
<dbReference type="InterPro" id="IPR003594">
    <property type="entry name" value="HATPase_dom"/>
</dbReference>
<dbReference type="SMART" id="SM00086">
    <property type="entry name" value="PAC"/>
    <property type="match status" value="2"/>
</dbReference>
<organism evidence="10 11">
    <name type="scientific">Pyxidicoccus parkwayensis</name>
    <dbReference type="NCBI Taxonomy" id="2813578"/>
    <lineage>
        <taxon>Bacteria</taxon>
        <taxon>Pseudomonadati</taxon>
        <taxon>Myxococcota</taxon>
        <taxon>Myxococcia</taxon>
        <taxon>Myxococcales</taxon>
        <taxon>Cystobacterineae</taxon>
        <taxon>Myxococcaceae</taxon>
        <taxon>Pyxidicoccus</taxon>
    </lineage>
</organism>
<dbReference type="PRINTS" id="PR00344">
    <property type="entry name" value="BCTRLSENSOR"/>
</dbReference>
<evidence type="ECO:0000259" key="7">
    <source>
        <dbReference type="PROSITE" id="PS50109"/>
    </source>
</evidence>
<gene>
    <name evidence="10" type="ORF">JY651_36855</name>
</gene>
<dbReference type="Gene3D" id="1.10.287.130">
    <property type="match status" value="1"/>
</dbReference>
<dbReference type="Pfam" id="PF02518">
    <property type="entry name" value="HATPase_c"/>
    <property type="match status" value="1"/>
</dbReference>
<dbReference type="InterPro" id="IPR013655">
    <property type="entry name" value="PAS_fold_3"/>
</dbReference>
<dbReference type="CDD" id="cd00130">
    <property type="entry name" value="PAS"/>
    <property type="match status" value="3"/>
</dbReference>
<dbReference type="EMBL" id="CP071090">
    <property type="protein sequence ID" value="QSQ20761.1"/>
    <property type="molecule type" value="Genomic_DNA"/>
</dbReference>
<dbReference type="InterPro" id="IPR005467">
    <property type="entry name" value="His_kinase_dom"/>
</dbReference>
<dbReference type="PANTHER" id="PTHR43304">
    <property type="entry name" value="PHYTOCHROME-LIKE PROTEIN CPH1"/>
    <property type="match status" value="1"/>
</dbReference>
<dbReference type="Proteomes" id="UP000662747">
    <property type="component" value="Chromosome"/>
</dbReference>
<comment type="catalytic activity">
    <reaction evidence="1">
        <text>ATP + protein L-histidine = ADP + protein N-phospho-L-histidine.</text>
        <dbReference type="EC" id="2.7.13.3"/>
    </reaction>
</comment>
<dbReference type="SMART" id="SM00387">
    <property type="entry name" value="HATPase_c"/>
    <property type="match status" value="1"/>
</dbReference>
<evidence type="ECO:0000256" key="1">
    <source>
        <dbReference type="ARBA" id="ARBA00000085"/>
    </source>
</evidence>
<evidence type="ECO:0000256" key="3">
    <source>
        <dbReference type="ARBA" id="ARBA00022553"/>
    </source>
</evidence>
<dbReference type="SUPFAM" id="SSF55785">
    <property type="entry name" value="PYP-like sensor domain (PAS domain)"/>
    <property type="match status" value="3"/>
</dbReference>
<evidence type="ECO:0000313" key="11">
    <source>
        <dbReference type="Proteomes" id="UP000662747"/>
    </source>
</evidence>
<dbReference type="Gene3D" id="3.30.565.10">
    <property type="entry name" value="Histidine kinase-like ATPase, C-terminal domain"/>
    <property type="match status" value="1"/>
</dbReference>
<evidence type="ECO:0000256" key="5">
    <source>
        <dbReference type="ARBA" id="ARBA00022777"/>
    </source>
</evidence>
<feature type="domain" description="PAS" evidence="8">
    <location>
        <begin position="148"/>
        <end position="202"/>
    </location>
</feature>
<dbReference type="PROSITE" id="PS50109">
    <property type="entry name" value="HIS_KIN"/>
    <property type="match status" value="1"/>
</dbReference>
<evidence type="ECO:0000259" key="9">
    <source>
        <dbReference type="PROSITE" id="PS50113"/>
    </source>
</evidence>
<name>A0ABX7NTP6_9BACT</name>
<dbReference type="SUPFAM" id="SSF47384">
    <property type="entry name" value="Homodimeric domain of signal transducing histidine kinase"/>
    <property type="match status" value="1"/>
</dbReference>
<dbReference type="NCBIfam" id="TIGR00229">
    <property type="entry name" value="sensory_box"/>
    <property type="match status" value="3"/>
</dbReference>
<feature type="domain" description="Histidine kinase" evidence="7">
    <location>
        <begin position="530"/>
        <end position="745"/>
    </location>
</feature>
<dbReference type="InterPro" id="IPR013656">
    <property type="entry name" value="PAS_4"/>
</dbReference>
<feature type="domain" description="PAC" evidence="9">
    <location>
        <begin position="467"/>
        <end position="519"/>
    </location>
</feature>
<evidence type="ECO:0000313" key="10">
    <source>
        <dbReference type="EMBL" id="QSQ20761.1"/>
    </source>
</evidence>
<proteinExistence type="predicted"/>
<dbReference type="SMART" id="SM00388">
    <property type="entry name" value="HisKA"/>
    <property type="match status" value="1"/>
</dbReference>
<dbReference type="Gene3D" id="2.10.70.100">
    <property type="match status" value="1"/>
</dbReference>
<dbReference type="InterPro" id="IPR003661">
    <property type="entry name" value="HisK_dim/P_dom"/>
</dbReference>
<dbReference type="InterPro" id="IPR036890">
    <property type="entry name" value="HATPase_C_sf"/>
</dbReference>